<evidence type="ECO:0000256" key="1">
    <source>
        <dbReference type="SAM" id="MobiDB-lite"/>
    </source>
</evidence>
<dbReference type="Proteomes" id="UP000663873">
    <property type="component" value="Unassembled WGS sequence"/>
</dbReference>
<comment type="caution">
    <text evidence="2">The sequence shown here is derived from an EMBL/GenBank/DDBJ whole genome shotgun (WGS) entry which is preliminary data.</text>
</comment>
<feature type="compositionally biased region" description="Low complexity" evidence="1">
    <location>
        <begin position="85"/>
        <end position="97"/>
    </location>
</feature>
<proteinExistence type="predicted"/>
<name>A0A820W8J0_9BILA</name>
<dbReference type="AlphaFoldDB" id="A0A820W8J0"/>
<organism evidence="2 3">
    <name type="scientific">Rotaria socialis</name>
    <dbReference type="NCBI Taxonomy" id="392032"/>
    <lineage>
        <taxon>Eukaryota</taxon>
        <taxon>Metazoa</taxon>
        <taxon>Spiralia</taxon>
        <taxon>Gnathifera</taxon>
        <taxon>Rotifera</taxon>
        <taxon>Eurotatoria</taxon>
        <taxon>Bdelloidea</taxon>
        <taxon>Philodinida</taxon>
        <taxon>Philodinidae</taxon>
        <taxon>Rotaria</taxon>
    </lineage>
</organism>
<feature type="region of interest" description="Disordered" evidence="1">
    <location>
        <begin position="85"/>
        <end position="108"/>
    </location>
</feature>
<accession>A0A820W8J0</accession>
<dbReference type="EMBL" id="CAJOBP010007396">
    <property type="protein sequence ID" value="CAF4513539.1"/>
    <property type="molecule type" value="Genomic_DNA"/>
</dbReference>
<evidence type="ECO:0000313" key="3">
    <source>
        <dbReference type="Proteomes" id="UP000663873"/>
    </source>
</evidence>
<evidence type="ECO:0000313" key="2">
    <source>
        <dbReference type="EMBL" id="CAF4513539.1"/>
    </source>
</evidence>
<protein>
    <submittedName>
        <fullName evidence="2">Uncharacterized protein</fullName>
    </submittedName>
</protein>
<gene>
    <name evidence="2" type="ORF">UJA718_LOCUS27147</name>
</gene>
<reference evidence="2" key="1">
    <citation type="submission" date="2021-02" db="EMBL/GenBank/DDBJ databases">
        <authorList>
            <person name="Nowell W R."/>
        </authorList>
    </citation>
    <scope>NUCLEOTIDE SEQUENCE</scope>
</reference>
<keyword evidence="3" id="KW-1185">Reference proteome</keyword>
<sequence length="322" mass="37175">MASNVEMKVIKFLFENEEFRYKFPSNDSTTSIIAALRRRFNIKNDIDYDLVDIEDNTTISLSCLLYLKNDTSILVKLNNSNLETNISKNDSNSSSSSQMVGTLDSDSKRMPLSFSDNNVRLLTSDLSSISVSSDSDYKTNIHYNSAVPISGATKQCNARTEKNKREFKILCNKKIIYFLETHANVTPADCYRVVRQILKTLNIQLVDLYNLLKFVRNKMNLQLLNLNKQNVVDVIVNVYKNNYVNDNTPTQKFQTQNCTGLYQLCPNRYYIIAGDRFQTYKGHRLLQLIIWDMIYSQYEEQCILILPEFNTTIQIDAIQSMT</sequence>